<dbReference type="InterPro" id="IPR029464">
    <property type="entry name" value="HSDR_N"/>
</dbReference>
<dbReference type="Proteomes" id="UP000326570">
    <property type="component" value="Unassembled WGS sequence"/>
</dbReference>
<sequence length="366" mass="42478">MDFIDSIKALGEKVARMKESIQTEEATKMAFIMPFISVLGYDVFNPHEVVPEYIADLGIKKGEKVDYCILKDNNPIIIIECKHWKEDLNVHNSQLHRYFHVTSSRFGILTNGIIYKFYTDLEESNKMDDKPFWEFNITDISEANVFELKKYQRNAFNVENILSSATELKYAKEIRRIMLEELNQPTDTFVKHFGKQIHTGPMTAKIMEQFTAVVKKSLNNLISDMISDRLKSALSNEAYRELATVSEQVNEDVTVTPVKEAETKVVTHEIEKEAYFIIRSILRTKMDANRIVHRDTQSYFGILLDDNNRKPICRLFLESSRKQMVMFDENRKEIKVELASLDDIYKYADNLIATACSYDTKKELAS</sequence>
<dbReference type="InterPro" id="IPR017035">
    <property type="entry name" value="UCP035009_HsdR_All3000-type"/>
</dbReference>
<keyword evidence="2" id="KW-0540">Nuclease</keyword>
<dbReference type="Pfam" id="PF13588">
    <property type="entry name" value="HSDR_N_2"/>
    <property type="match status" value="1"/>
</dbReference>
<dbReference type="Gene3D" id="3.90.1570.30">
    <property type="match status" value="1"/>
</dbReference>
<keyword evidence="2" id="KW-0255">Endonuclease</keyword>
<name>A0A5N1IUG4_9BACT</name>
<accession>A0A5N1IUG4</accession>
<keyword evidence="3" id="KW-1185">Reference proteome</keyword>
<gene>
    <name evidence="2" type="ORF">F0P94_14375</name>
</gene>
<proteinExistence type="predicted"/>
<dbReference type="AlphaFoldDB" id="A0A5N1IUG4"/>
<protein>
    <submittedName>
        <fullName evidence="2">Restriction endonuclease</fullName>
    </submittedName>
</protein>
<evidence type="ECO:0000259" key="1">
    <source>
        <dbReference type="Pfam" id="PF13588"/>
    </source>
</evidence>
<dbReference type="PIRSF" id="PIRSF035009">
    <property type="entry name" value="UCP035009_HSDR_N"/>
    <property type="match status" value="1"/>
</dbReference>
<evidence type="ECO:0000313" key="2">
    <source>
        <dbReference type="EMBL" id="KAA9331976.1"/>
    </source>
</evidence>
<dbReference type="RefSeq" id="WP_150904585.1">
    <property type="nucleotide sequence ID" value="NZ_VTWT01000007.1"/>
</dbReference>
<reference evidence="2 3" key="1">
    <citation type="submission" date="2019-09" db="EMBL/GenBank/DDBJ databases">
        <title>Genome sequence of Adhaeribacter sp. M2.</title>
        <authorList>
            <person name="Srinivasan S."/>
        </authorList>
    </citation>
    <scope>NUCLEOTIDE SEQUENCE [LARGE SCALE GENOMIC DNA]</scope>
    <source>
        <strain evidence="2 3">M2</strain>
    </source>
</reference>
<evidence type="ECO:0000313" key="3">
    <source>
        <dbReference type="Proteomes" id="UP000326570"/>
    </source>
</evidence>
<dbReference type="GO" id="GO:0004519">
    <property type="term" value="F:endonuclease activity"/>
    <property type="evidence" value="ECO:0007669"/>
    <property type="project" value="UniProtKB-KW"/>
</dbReference>
<feature type="domain" description="Type I restriction enzyme R protein N-terminal" evidence="1">
    <location>
        <begin position="24"/>
        <end position="120"/>
    </location>
</feature>
<dbReference type="EMBL" id="VTWT01000007">
    <property type="protein sequence ID" value="KAA9331976.1"/>
    <property type="molecule type" value="Genomic_DNA"/>
</dbReference>
<keyword evidence="2" id="KW-0378">Hydrolase</keyword>
<organism evidence="2 3">
    <name type="scientific">Adhaeribacter soli</name>
    <dbReference type="NCBI Taxonomy" id="2607655"/>
    <lineage>
        <taxon>Bacteria</taxon>
        <taxon>Pseudomonadati</taxon>
        <taxon>Bacteroidota</taxon>
        <taxon>Cytophagia</taxon>
        <taxon>Cytophagales</taxon>
        <taxon>Hymenobacteraceae</taxon>
        <taxon>Adhaeribacter</taxon>
    </lineage>
</organism>
<comment type="caution">
    <text evidence="2">The sequence shown here is derived from an EMBL/GenBank/DDBJ whole genome shotgun (WGS) entry which is preliminary data.</text>
</comment>